<accession>A0A6S6SH98</accession>
<evidence type="ECO:0000313" key="1">
    <source>
        <dbReference type="EMBL" id="CAA6807817.1"/>
    </source>
</evidence>
<sequence length="119" mass="13450">MMTHLKINSTTYADLDTFFYSCKYRDNESDYTYGCSCDENATDGQCLDSGCPFLTKVDLEVGNKEKETELAKVAEVLCFIWKDEAEDDGYLEQVDGWGEDTIMAYEGDIENSPFIGLTN</sequence>
<reference evidence="1" key="1">
    <citation type="submission" date="2020-01" db="EMBL/GenBank/DDBJ databases">
        <authorList>
            <person name="Meier V. D."/>
            <person name="Meier V D."/>
        </authorList>
    </citation>
    <scope>NUCLEOTIDE SEQUENCE</scope>
    <source>
        <strain evidence="1">HLG_WM_MAG_01</strain>
    </source>
</reference>
<dbReference type="EMBL" id="CACVAS010000047">
    <property type="protein sequence ID" value="CAA6807817.1"/>
    <property type="molecule type" value="Genomic_DNA"/>
</dbReference>
<gene>
    <name evidence="1" type="ORF">HELGO_WM3341</name>
</gene>
<proteinExistence type="predicted"/>
<name>A0A6S6SH98_9BACT</name>
<dbReference type="AlphaFoldDB" id="A0A6S6SH98"/>
<organism evidence="1">
    <name type="scientific">uncultured Sulfurovum sp</name>
    <dbReference type="NCBI Taxonomy" id="269237"/>
    <lineage>
        <taxon>Bacteria</taxon>
        <taxon>Pseudomonadati</taxon>
        <taxon>Campylobacterota</taxon>
        <taxon>Epsilonproteobacteria</taxon>
        <taxon>Campylobacterales</taxon>
        <taxon>Sulfurovaceae</taxon>
        <taxon>Sulfurovum</taxon>
        <taxon>environmental samples</taxon>
    </lineage>
</organism>
<protein>
    <submittedName>
        <fullName evidence="1">Uncharacterized protein</fullName>
    </submittedName>
</protein>